<dbReference type="STRING" id="76728.AQ490_19950"/>
<reference evidence="4" key="1">
    <citation type="journal article" date="2007" name="Antimicrob. Agents Chemother.">
        <title>Cloning and characterization of the pyrrolomycin biosynthetic gene clusters from Actinosporangium vitaminophilum ATCC 31673 and Streptomyces sp. strain UC 11065.</title>
        <authorList>
            <person name="Zhang X."/>
            <person name="Parry R.J."/>
        </authorList>
    </citation>
    <scope>NUCLEOTIDE SEQUENCE</scope>
    <source>
        <strain evidence="4">ATCC 31673</strain>
    </source>
</reference>
<dbReference type="Gene3D" id="1.10.1200.10">
    <property type="entry name" value="ACP-like"/>
    <property type="match status" value="1"/>
</dbReference>
<dbReference type="InterPro" id="IPR020806">
    <property type="entry name" value="PKS_PP-bd"/>
</dbReference>
<dbReference type="SMART" id="SM00823">
    <property type="entry name" value="PKS_PP"/>
    <property type="match status" value="1"/>
</dbReference>
<dbReference type="InterPro" id="IPR036736">
    <property type="entry name" value="ACP-like_sf"/>
</dbReference>
<dbReference type="Pfam" id="PF00550">
    <property type="entry name" value="PP-binding"/>
    <property type="match status" value="1"/>
</dbReference>
<keyword evidence="1" id="KW-0596">Phosphopantetheine</keyword>
<dbReference type="EMBL" id="EF140901">
    <property type="protein sequence ID" value="ABO15846.1"/>
    <property type="molecule type" value="Genomic_DNA"/>
</dbReference>
<dbReference type="InterPro" id="IPR009081">
    <property type="entry name" value="PP-bd_ACP"/>
</dbReference>
<dbReference type="EMBL" id="LLZU01000011">
    <property type="protein sequence ID" value="KRV49596.1"/>
    <property type="molecule type" value="Genomic_DNA"/>
</dbReference>
<dbReference type="GO" id="GO:0031177">
    <property type="term" value="F:phosphopantetheine binding"/>
    <property type="evidence" value="ECO:0007669"/>
    <property type="project" value="InterPro"/>
</dbReference>
<gene>
    <name evidence="4" type="primary">pyr10</name>
    <name evidence="5" type="ORF">AQ490_19950</name>
</gene>
<dbReference type="SUPFAM" id="SSF47336">
    <property type="entry name" value="ACP-like"/>
    <property type="match status" value="1"/>
</dbReference>
<sequence>MLELAVTQRVILDWLVEQVAERLGIPPEEVPVDAYIDELEIDSADAVGLVTDLERWFGYQLDVKAVWRYPTILALSGYLAREYARGGPGARMKRNDSLL</sequence>
<dbReference type="eggNOG" id="COG0236">
    <property type="taxonomic scope" value="Bacteria"/>
</dbReference>
<evidence type="ECO:0000313" key="6">
    <source>
        <dbReference type="Proteomes" id="UP000050867"/>
    </source>
</evidence>
<feature type="domain" description="Carrier" evidence="3">
    <location>
        <begin position="6"/>
        <end position="83"/>
    </location>
</feature>
<dbReference type="PROSITE" id="PS50075">
    <property type="entry name" value="CARRIER"/>
    <property type="match status" value="1"/>
</dbReference>
<evidence type="ECO:0000259" key="3">
    <source>
        <dbReference type="PROSITE" id="PS50075"/>
    </source>
</evidence>
<dbReference type="Proteomes" id="UP000050867">
    <property type="component" value="Unassembled WGS sequence"/>
</dbReference>
<protein>
    <submittedName>
        <fullName evidence="4">Acyl-carrier protein</fullName>
    </submittedName>
</protein>
<evidence type="ECO:0000256" key="2">
    <source>
        <dbReference type="ARBA" id="ARBA00022553"/>
    </source>
</evidence>
<evidence type="ECO:0000313" key="5">
    <source>
        <dbReference type="EMBL" id="KRV49596.1"/>
    </source>
</evidence>
<organism evidence="4">
    <name type="scientific">Wenjunlia vitaminophila</name>
    <name type="common">Streptomyces vitaminophilus</name>
    <dbReference type="NCBI Taxonomy" id="76728"/>
    <lineage>
        <taxon>Bacteria</taxon>
        <taxon>Bacillati</taxon>
        <taxon>Actinomycetota</taxon>
        <taxon>Actinomycetes</taxon>
        <taxon>Kitasatosporales</taxon>
        <taxon>Streptomycetaceae</taxon>
        <taxon>Wenjunlia</taxon>
    </lineage>
</organism>
<accession>A3R4Q1</accession>
<keyword evidence="2" id="KW-0597">Phosphoprotein</keyword>
<dbReference type="GO" id="GO:0017000">
    <property type="term" value="P:antibiotic biosynthetic process"/>
    <property type="evidence" value="ECO:0007669"/>
    <property type="project" value="UniProtKB-ARBA"/>
</dbReference>
<dbReference type="RefSeq" id="WP_018382879.1">
    <property type="nucleotide sequence ID" value="NZ_LLZU01000011.1"/>
</dbReference>
<dbReference type="SMART" id="SM01294">
    <property type="entry name" value="PKS_PP_betabranch"/>
    <property type="match status" value="1"/>
</dbReference>
<keyword evidence="6" id="KW-1185">Reference proteome</keyword>
<reference evidence="5 6" key="2">
    <citation type="submission" date="2015-10" db="EMBL/GenBank/DDBJ databases">
        <title>Draft genome sequence of pyrrolomycin-producing Streptomyces vitaminophilus.</title>
        <authorList>
            <person name="Graham D.E."/>
            <person name="Mahan K.M."/>
            <person name="Klingeman D.M."/>
            <person name="Hettich R.L."/>
            <person name="Parry R.J."/>
        </authorList>
    </citation>
    <scope>NUCLEOTIDE SEQUENCE [LARGE SCALE GENOMIC DNA]</scope>
    <source>
        <strain evidence="5 6">ATCC 31673</strain>
    </source>
</reference>
<dbReference type="OrthoDB" id="9023404at2"/>
<name>A3R4Q1_WENVI</name>
<proteinExistence type="predicted"/>
<evidence type="ECO:0000256" key="1">
    <source>
        <dbReference type="ARBA" id="ARBA00022450"/>
    </source>
</evidence>
<evidence type="ECO:0000313" key="4">
    <source>
        <dbReference type="EMBL" id="ABO15846.1"/>
    </source>
</evidence>
<dbReference type="AlphaFoldDB" id="A3R4Q1"/>